<accession>A0A1A9K6J9</accession>
<dbReference type="SMART" id="SM00965">
    <property type="entry name" value="STN"/>
    <property type="match status" value="1"/>
</dbReference>
<dbReference type="Pfam" id="PF07660">
    <property type="entry name" value="STN"/>
    <property type="match status" value="1"/>
</dbReference>
<comment type="function">
    <text evidence="17">Transports the metallophore pseudopaline, which is involved in the acquisition of nickel and zinc, and thus enables bacterial growth inside the host, where metal access is limited. Is probably involved in the import of pseudopaline-metal complexes.</text>
</comment>
<dbReference type="GO" id="GO:0038023">
    <property type="term" value="F:signaling receptor activity"/>
    <property type="evidence" value="ECO:0007669"/>
    <property type="project" value="InterPro"/>
</dbReference>
<keyword evidence="8 21" id="KW-0732">Signal</keyword>
<dbReference type="NCBIfam" id="TIGR01783">
    <property type="entry name" value="TonB-siderophor"/>
    <property type="match status" value="1"/>
</dbReference>
<gene>
    <name evidence="23" type="ORF">A9C11_03875</name>
</gene>
<dbReference type="SUPFAM" id="SSF56935">
    <property type="entry name" value="Porins"/>
    <property type="match status" value="1"/>
</dbReference>
<dbReference type="GO" id="GO:0015344">
    <property type="term" value="F:siderophore uptake transmembrane transporter activity"/>
    <property type="evidence" value="ECO:0007669"/>
    <property type="project" value="TreeGrafter"/>
</dbReference>
<dbReference type="Gene3D" id="3.55.50.30">
    <property type="match status" value="1"/>
</dbReference>
<evidence type="ECO:0000256" key="18">
    <source>
        <dbReference type="ARBA" id="ARBA00072467"/>
    </source>
</evidence>
<dbReference type="GO" id="GO:0015675">
    <property type="term" value="P:nickel cation transport"/>
    <property type="evidence" value="ECO:0007669"/>
    <property type="project" value="UniProtKB-KW"/>
</dbReference>
<keyword evidence="14 19" id="KW-0472">Membrane</keyword>
<evidence type="ECO:0000313" key="24">
    <source>
        <dbReference type="Proteomes" id="UP000077748"/>
    </source>
</evidence>
<keyword evidence="10" id="KW-0408">Iron</keyword>
<comment type="similarity">
    <text evidence="2 19 20">Belongs to the TonB-dependent receptor family.</text>
</comment>
<dbReference type="PROSITE" id="PS52016">
    <property type="entry name" value="TONB_DEPENDENT_REC_3"/>
    <property type="match status" value="1"/>
</dbReference>
<keyword evidence="12 20" id="KW-0798">TonB box</keyword>
<evidence type="ECO:0000313" key="23">
    <source>
        <dbReference type="EMBL" id="ANI13172.1"/>
    </source>
</evidence>
<dbReference type="FunFam" id="2.170.130.10:FF:000001">
    <property type="entry name" value="Catecholate siderophore TonB-dependent receptor"/>
    <property type="match status" value="1"/>
</dbReference>
<feature type="domain" description="Secretin/TonB short N-terminal" evidence="22">
    <location>
        <begin position="73"/>
        <end position="124"/>
    </location>
</feature>
<dbReference type="InterPro" id="IPR039426">
    <property type="entry name" value="TonB-dep_rcpt-like"/>
</dbReference>
<keyword evidence="11" id="KW-0406">Ion transport</keyword>
<evidence type="ECO:0000259" key="22">
    <source>
        <dbReference type="SMART" id="SM00965"/>
    </source>
</evidence>
<organism evidence="23 24">
    <name type="scientific">Pseudomonas citronellolis</name>
    <dbReference type="NCBI Taxonomy" id="53408"/>
    <lineage>
        <taxon>Bacteria</taxon>
        <taxon>Pseudomonadati</taxon>
        <taxon>Pseudomonadota</taxon>
        <taxon>Gammaproteobacteria</taxon>
        <taxon>Pseudomonadales</taxon>
        <taxon>Pseudomonadaceae</taxon>
        <taxon>Pseudomonas</taxon>
    </lineage>
</organism>
<dbReference type="Proteomes" id="UP000077748">
    <property type="component" value="Chromosome"/>
</dbReference>
<keyword evidence="7 19" id="KW-0812">Transmembrane</keyword>
<evidence type="ECO:0000256" key="4">
    <source>
        <dbReference type="ARBA" id="ARBA00022452"/>
    </source>
</evidence>
<reference evidence="23 24" key="1">
    <citation type="submission" date="2016-05" db="EMBL/GenBank/DDBJ databases">
        <title>Genome Sequence of Pseudomonas citronellolis Strain SJTE-3, an Estrogens and Persistent Organic Pollutants degradation strain.</title>
        <authorList>
            <person name="Liang R."/>
        </authorList>
    </citation>
    <scope>NUCLEOTIDE SEQUENCE [LARGE SCALE GENOMIC DNA]</scope>
    <source>
        <strain evidence="23 24">SJTE-3</strain>
    </source>
</reference>
<evidence type="ECO:0000256" key="14">
    <source>
        <dbReference type="ARBA" id="ARBA00023136"/>
    </source>
</evidence>
<name>A0A1A9K6J9_9PSED</name>
<evidence type="ECO:0000256" key="9">
    <source>
        <dbReference type="ARBA" id="ARBA00022906"/>
    </source>
</evidence>
<protein>
    <recommendedName>
        <fullName evidence="18">Metal-pseudopaline receptor CntO</fullName>
    </recommendedName>
</protein>
<proteinExistence type="inferred from homology"/>
<dbReference type="InterPro" id="IPR010105">
    <property type="entry name" value="TonB_sidphr_rcpt"/>
</dbReference>
<evidence type="ECO:0000256" key="19">
    <source>
        <dbReference type="PROSITE-ProRule" id="PRU01360"/>
    </source>
</evidence>
<keyword evidence="16 19" id="KW-0998">Cell outer membrane</keyword>
<dbReference type="RefSeq" id="WP_064581852.1">
    <property type="nucleotide sequence ID" value="NZ_CP015878.1"/>
</dbReference>
<evidence type="ECO:0000256" key="3">
    <source>
        <dbReference type="ARBA" id="ARBA00022448"/>
    </source>
</evidence>
<evidence type="ECO:0000256" key="21">
    <source>
        <dbReference type="SAM" id="SignalP"/>
    </source>
</evidence>
<dbReference type="GO" id="GO:0015891">
    <property type="term" value="P:siderophore transport"/>
    <property type="evidence" value="ECO:0007669"/>
    <property type="project" value="InterPro"/>
</dbReference>
<keyword evidence="15 23" id="KW-0675">Receptor</keyword>
<keyword evidence="9" id="KW-0864">Zinc transport</keyword>
<dbReference type="EMBL" id="CP015878">
    <property type="protein sequence ID" value="ANI13172.1"/>
    <property type="molecule type" value="Genomic_DNA"/>
</dbReference>
<evidence type="ECO:0000256" key="7">
    <source>
        <dbReference type="ARBA" id="ARBA00022692"/>
    </source>
</evidence>
<evidence type="ECO:0000256" key="20">
    <source>
        <dbReference type="RuleBase" id="RU003357"/>
    </source>
</evidence>
<dbReference type="Pfam" id="PF07715">
    <property type="entry name" value="Plug"/>
    <property type="match status" value="1"/>
</dbReference>
<keyword evidence="13" id="KW-0921">Nickel transport</keyword>
<feature type="signal peptide" evidence="21">
    <location>
        <begin position="1"/>
        <end position="41"/>
    </location>
</feature>
<keyword evidence="9" id="KW-0862">Zinc</keyword>
<evidence type="ECO:0000256" key="8">
    <source>
        <dbReference type="ARBA" id="ARBA00022729"/>
    </source>
</evidence>
<evidence type="ECO:0000256" key="6">
    <source>
        <dbReference type="ARBA" id="ARBA00022596"/>
    </source>
</evidence>
<dbReference type="PANTHER" id="PTHR32552">
    <property type="entry name" value="FERRICHROME IRON RECEPTOR-RELATED"/>
    <property type="match status" value="1"/>
</dbReference>
<dbReference type="InterPro" id="IPR012910">
    <property type="entry name" value="Plug_dom"/>
</dbReference>
<comment type="subcellular location">
    <subcellularLocation>
        <location evidence="1 19">Cell outer membrane</location>
        <topology evidence="1 19">Multi-pass membrane protein</topology>
    </subcellularLocation>
</comment>
<evidence type="ECO:0000256" key="11">
    <source>
        <dbReference type="ARBA" id="ARBA00023065"/>
    </source>
</evidence>
<keyword evidence="3 19" id="KW-0813">Transport</keyword>
<dbReference type="InterPro" id="IPR000531">
    <property type="entry name" value="Beta-barrel_TonB"/>
</dbReference>
<evidence type="ECO:0000256" key="2">
    <source>
        <dbReference type="ARBA" id="ARBA00009810"/>
    </source>
</evidence>
<evidence type="ECO:0000256" key="1">
    <source>
        <dbReference type="ARBA" id="ARBA00004571"/>
    </source>
</evidence>
<keyword evidence="4 19" id="KW-1134">Transmembrane beta strand</keyword>
<evidence type="ECO:0000256" key="16">
    <source>
        <dbReference type="ARBA" id="ARBA00023237"/>
    </source>
</evidence>
<keyword evidence="6" id="KW-0533">Nickel</keyword>
<dbReference type="GO" id="GO:0006829">
    <property type="term" value="P:zinc ion transport"/>
    <property type="evidence" value="ECO:0007669"/>
    <property type="project" value="UniProtKB-KW"/>
</dbReference>
<keyword evidence="5" id="KW-0410">Iron transport</keyword>
<evidence type="ECO:0000256" key="15">
    <source>
        <dbReference type="ARBA" id="ARBA00023170"/>
    </source>
</evidence>
<dbReference type="Gene3D" id="2.170.130.10">
    <property type="entry name" value="TonB-dependent receptor, plug domain"/>
    <property type="match status" value="1"/>
</dbReference>
<dbReference type="FunFam" id="2.40.170.20:FF:000005">
    <property type="entry name" value="TonB-dependent siderophore receptor"/>
    <property type="match status" value="1"/>
</dbReference>
<dbReference type="AlphaFoldDB" id="A0A1A9K6J9"/>
<sequence length="813" mass="89042">MRAVPARSPAPNSPASRLSIAVRGALLCAALGSALPLTAWAADAASVTRSRAYAIPAGPLGEVLNSFAREAGITLSATPQQTAGLQSEGLNGTYSVDQGLARLLADTPLQAEDQGDGSYVLRSVAPQDALAMPATSVFALGNALGSEDGYLATHSQIATKTSKALLETSQSVSVVTREQIQDQGSKTVQQAIRYTPGIFTGQVGASNRYDYIVMRGFADNSVDNIYLDGLKAMGDSGTFSSMQVDPYFLERIDVLKGPSSVLYGRSLPGGLVALTSKKPLYEDYHQVTASVGNMQQRELGFDFSGPLDEEKRIAYRVVGLGKGADTQFDHTKEERYAIAPSLAIDFSDDTTLTLQGYLQHDPNGGYHSGVPADGALYHHNGRKIDRDFFDGEPSIDDFDRTQRMFGYQLEHRIDDVWSARQNFRYLESDVSLAQVYGYGWTAADSNELTRYFSGARERLEAYIIDNMAQAEFATGAAQHTLLMGLDYQRRHTSVDWSSGSVAPIDAFDPVYGNAAISYYPDDNHTRRLEQTGVYAQDLIDLDNWRFSLGMRQDWVTVEDKNRSSGSKADDDWKKFTGRAGVLYLFDNGIAPYVSYSESFNPNAYSDQNGTPLEPTEGKQWELGLKYQPPGSASLYTASLFHITQENVATKEPQDNFYTSVGEIRSQGLELEAHIQATKNLKLLGSYTYTDITYSKALDGNQGHTPNQAPKHMASVWADYAFDAGPLDGLSLGGGARYVGETWADKENTLRVPDYTLVDARIGYDLGKLGMKGLDVSLNANNLLDKDYVASCYNLDYCYFGEKRNVTATVNYQF</sequence>
<dbReference type="Pfam" id="PF00593">
    <property type="entry name" value="TonB_dep_Rec_b-barrel"/>
    <property type="match status" value="1"/>
</dbReference>
<evidence type="ECO:0000256" key="12">
    <source>
        <dbReference type="ARBA" id="ARBA00023077"/>
    </source>
</evidence>
<dbReference type="InterPro" id="IPR037066">
    <property type="entry name" value="Plug_dom_sf"/>
</dbReference>
<dbReference type="GO" id="GO:0009279">
    <property type="term" value="C:cell outer membrane"/>
    <property type="evidence" value="ECO:0007669"/>
    <property type="project" value="UniProtKB-SubCell"/>
</dbReference>
<dbReference type="InterPro" id="IPR036942">
    <property type="entry name" value="Beta-barrel_TonB_sf"/>
</dbReference>
<dbReference type="PANTHER" id="PTHR32552:SF68">
    <property type="entry name" value="FERRICHROME OUTER MEMBRANE TRANSPORTER_PHAGE RECEPTOR"/>
    <property type="match status" value="1"/>
</dbReference>
<evidence type="ECO:0000256" key="17">
    <source>
        <dbReference type="ARBA" id="ARBA00056786"/>
    </source>
</evidence>
<dbReference type="Gene3D" id="2.40.170.20">
    <property type="entry name" value="TonB-dependent receptor, beta-barrel domain"/>
    <property type="match status" value="1"/>
</dbReference>
<feature type="chain" id="PRO_5008391434" description="Metal-pseudopaline receptor CntO" evidence="21">
    <location>
        <begin position="42"/>
        <end position="813"/>
    </location>
</feature>
<evidence type="ECO:0000256" key="13">
    <source>
        <dbReference type="ARBA" id="ARBA00023112"/>
    </source>
</evidence>
<dbReference type="CDD" id="cd01347">
    <property type="entry name" value="ligand_gated_channel"/>
    <property type="match status" value="1"/>
</dbReference>
<evidence type="ECO:0000256" key="5">
    <source>
        <dbReference type="ARBA" id="ARBA00022496"/>
    </source>
</evidence>
<evidence type="ECO:0000256" key="10">
    <source>
        <dbReference type="ARBA" id="ARBA00023004"/>
    </source>
</evidence>
<dbReference type="InterPro" id="IPR011662">
    <property type="entry name" value="Secretin/TonB_short_N"/>
</dbReference>